<reference evidence="3 4" key="1">
    <citation type="submission" date="2023-04" db="EMBL/GenBank/DDBJ databases">
        <title>A novel bacteria isolated from coastal sediment.</title>
        <authorList>
            <person name="Liu X.-J."/>
            <person name="Du Z.-J."/>
        </authorList>
    </citation>
    <scope>NUCLEOTIDE SEQUENCE [LARGE SCALE GENOMIC DNA]</scope>
    <source>
        <strain evidence="3 4">SDUM461004</strain>
    </source>
</reference>
<dbReference type="InterPro" id="IPR023198">
    <property type="entry name" value="PGP-like_dom2"/>
</dbReference>
<dbReference type="PRINTS" id="PR00413">
    <property type="entry name" value="HADHALOGNASE"/>
</dbReference>
<sequence>MIQPTVLLFDVNETLLDLRPLRKSIGHALGGREDLLPLWFSTMLHYSLVETLTQDFHGFGEIGTAALRMLAETQQIELSAEAAQEAVVGPLNSLPPHPEVLAALQQLRQQGYRLATLTNSSASGAQAQLSNAGIEPLLDNSYSVESVRKYKPHSGVYRMVLDDLALEPEQVLMVAAHAWDLAGAKNVGLQTAFIQRPGTALYPNTARPDYVLRDLTELAQRLA</sequence>
<dbReference type="PANTHER" id="PTHR43316:SF3">
    <property type="entry name" value="HALOACID DEHALOGENASE, TYPE II (AFU_ORTHOLOGUE AFUA_2G07750)-RELATED"/>
    <property type="match status" value="1"/>
</dbReference>
<dbReference type="SFLD" id="SFLDG01129">
    <property type="entry name" value="C1.5:_HAD__Beta-PGM__Phosphata"/>
    <property type="match status" value="1"/>
</dbReference>
<accession>A0ABU1ANR5</accession>
<dbReference type="NCBIfam" id="TIGR01493">
    <property type="entry name" value="HAD-SF-IA-v2"/>
    <property type="match status" value="1"/>
</dbReference>
<dbReference type="NCBIfam" id="TIGR01428">
    <property type="entry name" value="HAD_type_II"/>
    <property type="match status" value="1"/>
</dbReference>
<dbReference type="InterPro" id="IPR006328">
    <property type="entry name" value="2-HAD"/>
</dbReference>
<evidence type="ECO:0000256" key="1">
    <source>
        <dbReference type="ARBA" id="ARBA00008106"/>
    </source>
</evidence>
<evidence type="ECO:0000313" key="3">
    <source>
        <dbReference type="EMBL" id="MDQ8195411.1"/>
    </source>
</evidence>
<evidence type="ECO:0000313" key="4">
    <source>
        <dbReference type="Proteomes" id="UP001243717"/>
    </source>
</evidence>
<dbReference type="InterPro" id="IPR023214">
    <property type="entry name" value="HAD_sf"/>
</dbReference>
<dbReference type="CDD" id="cd02588">
    <property type="entry name" value="HAD_L2-DEX"/>
    <property type="match status" value="1"/>
</dbReference>
<dbReference type="SUPFAM" id="SSF56784">
    <property type="entry name" value="HAD-like"/>
    <property type="match status" value="1"/>
</dbReference>
<dbReference type="InterPro" id="IPR006439">
    <property type="entry name" value="HAD-SF_hydro_IA"/>
</dbReference>
<keyword evidence="4" id="KW-1185">Reference proteome</keyword>
<evidence type="ECO:0000256" key="2">
    <source>
        <dbReference type="ARBA" id="ARBA00022801"/>
    </source>
</evidence>
<dbReference type="Proteomes" id="UP001243717">
    <property type="component" value="Unassembled WGS sequence"/>
</dbReference>
<dbReference type="RefSeq" id="WP_308985866.1">
    <property type="nucleotide sequence ID" value="NZ_JARXIC010000023.1"/>
</dbReference>
<keyword evidence="2" id="KW-0378">Hydrolase</keyword>
<dbReference type="EMBL" id="JARXIC010000023">
    <property type="protein sequence ID" value="MDQ8195411.1"/>
    <property type="molecule type" value="Genomic_DNA"/>
</dbReference>
<comment type="caution">
    <text evidence="3">The sequence shown here is derived from an EMBL/GenBank/DDBJ whole genome shotgun (WGS) entry which is preliminary data.</text>
</comment>
<dbReference type="SFLD" id="SFLDS00003">
    <property type="entry name" value="Haloacid_Dehalogenase"/>
    <property type="match status" value="1"/>
</dbReference>
<comment type="similarity">
    <text evidence="1">Belongs to the HAD-like hydrolase superfamily. S-2-haloalkanoic acid dehalogenase family.</text>
</comment>
<dbReference type="Gene3D" id="3.40.50.1000">
    <property type="entry name" value="HAD superfamily/HAD-like"/>
    <property type="match status" value="1"/>
</dbReference>
<organism evidence="3 4">
    <name type="scientific">Thalassobacterium sedimentorum</name>
    <dbReference type="NCBI Taxonomy" id="3041258"/>
    <lineage>
        <taxon>Bacteria</taxon>
        <taxon>Pseudomonadati</taxon>
        <taxon>Verrucomicrobiota</taxon>
        <taxon>Opitutia</taxon>
        <taxon>Puniceicoccales</taxon>
        <taxon>Coraliomargaritaceae</taxon>
        <taxon>Thalassobacterium</taxon>
    </lineage>
</organism>
<protein>
    <submittedName>
        <fullName evidence="3">Haloacid dehalogenase type II</fullName>
    </submittedName>
</protein>
<dbReference type="PANTHER" id="PTHR43316">
    <property type="entry name" value="HYDROLASE, HALOACID DELAHOGENASE-RELATED"/>
    <property type="match status" value="1"/>
</dbReference>
<dbReference type="InterPro" id="IPR051540">
    <property type="entry name" value="S-2-haloacid_dehalogenase"/>
</dbReference>
<dbReference type="Gene3D" id="1.10.150.240">
    <property type="entry name" value="Putative phosphatase, domain 2"/>
    <property type="match status" value="1"/>
</dbReference>
<dbReference type="InterPro" id="IPR036412">
    <property type="entry name" value="HAD-like_sf"/>
</dbReference>
<gene>
    <name evidence="3" type="ORF">QEH59_13325</name>
</gene>
<name>A0ABU1ANR5_9BACT</name>
<proteinExistence type="inferred from homology"/>
<dbReference type="Pfam" id="PF00702">
    <property type="entry name" value="Hydrolase"/>
    <property type="match status" value="1"/>
</dbReference>